<evidence type="ECO:0000313" key="14">
    <source>
        <dbReference type="EMBL" id="PWZ11214.1"/>
    </source>
</evidence>
<comment type="similarity">
    <text evidence="11">Belongs to the protein kinase superfamily. Ser/Thr protein kinase family. Aurora subfamily.</text>
</comment>
<feature type="binding site" evidence="7">
    <location>
        <begin position="203"/>
        <end position="205"/>
    </location>
    <ligand>
        <name>ATP</name>
        <dbReference type="ChEBI" id="CHEBI:30616"/>
    </ligand>
</feature>
<dbReference type="SUPFAM" id="SSF56112">
    <property type="entry name" value="Protein kinase-like (PK-like)"/>
    <property type="match status" value="1"/>
</dbReference>
<keyword evidence="4 11" id="KW-0418">Kinase</keyword>
<name>A0A3L6DR97_MAIZE</name>
<dbReference type="CDD" id="cd14007">
    <property type="entry name" value="STKc_Aurora"/>
    <property type="match status" value="1"/>
</dbReference>
<evidence type="ECO:0000256" key="7">
    <source>
        <dbReference type="PIRSR" id="PIRSR630616-2"/>
    </source>
</evidence>
<dbReference type="EC" id="2.7.11.1" evidence="11"/>
<dbReference type="EMBL" id="NCVQ01000009">
    <property type="protein sequence ID" value="PWZ11214.1"/>
    <property type="molecule type" value="Genomic_DNA"/>
</dbReference>
<dbReference type="PANTHER" id="PTHR24350">
    <property type="entry name" value="SERINE/THREONINE-PROTEIN KINASE IAL-RELATED"/>
    <property type="match status" value="1"/>
</dbReference>
<dbReference type="ExpressionAtlas" id="A0A3L6DR97">
    <property type="expression patterns" value="baseline and differential"/>
</dbReference>
<evidence type="ECO:0000256" key="1">
    <source>
        <dbReference type="ARBA" id="ARBA00022527"/>
    </source>
</evidence>
<dbReference type="SMART" id="SM00220">
    <property type="entry name" value="S_TKc"/>
    <property type="match status" value="1"/>
</dbReference>
<gene>
    <name evidence="14" type="primary">AUR1_1</name>
    <name evidence="14" type="ORF">Zm00014a_029257</name>
</gene>
<evidence type="ECO:0000256" key="5">
    <source>
        <dbReference type="ARBA" id="ARBA00022840"/>
    </source>
</evidence>
<dbReference type="InterPro" id="IPR008271">
    <property type="entry name" value="Ser/Thr_kinase_AS"/>
</dbReference>
<comment type="catalytic activity">
    <reaction evidence="11">
        <text>L-seryl-[protein] + ATP = O-phospho-L-seryl-[protein] + ADP + H(+)</text>
        <dbReference type="Rhea" id="RHEA:17989"/>
        <dbReference type="Rhea" id="RHEA-COMP:9863"/>
        <dbReference type="Rhea" id="RHEA-COMP:11604"/>
        <dbReference type="ChEBI" id="CHEBI:15378"/>
        <dbReference type="ChEBI" id="CHEBI:29999"/>
        <dbReference type="ChEBI" id="CHEBI:30616"/>
        <dbReference type="ChEBI" id="CHEBI:83421"/>
        <dbReference type="ChEBI" id="CHEBI:456216"/>
        <dbReference type="EC" id="2.7.11.1"/>
    </reaction>
</comment>
<feature type="binding site" evidence="7 9">
    <location>
        <position position="154"/>
    </location>
    <ligand>
        <name>ATP</name>
        <dbReference type="ChEBI" id="CHEBI:30616"/>
    </ligand>
</feature>
<protein>
    <recommendedName>
        <fullName evidence="11">Aurora kinase</fullName>
        <ecNumber evidence="11">2.7.11.1</ecNumber>
    </recommendedName>
</protein>
<dbReference type="AlphaFoldDB" id="A0A3L6DR97"/>
<proteinExistence type="inferred from homology"/>
<sequence>MHVDKTWSGLSSFFFFKLNHERARGDWARRAAKDSTVAISAQILEIPIPDRPPISNFSTRPSPSGRPTHASSPSAPLLQALTMAVATESRGSEDRCNGNITMHFVFTFQASAHANQEKRWVLSDFEVGKPLGRGKFGHVYLAREKRSSEIVALKVLFKSQLKQSQVEHQLRREVEIQSHLRHPNILRLYGYFYDQTRVYLILEYAAKGELYKELTRCKHFSERRTATYVASLARALIYLHGKHVIHRDIKPENLLVGVQGEIKIADFGWSVHTFNRRRTMCGTLDYLPPEMVEKAEHDYHVDIWSLGVLCYEFLYGVPPFEAKEHSETYRRIVKVDLKFPLKPFVSPAAKDLISQMLVKSSAQRLPLHKVLEHPWIVQNADPSGVYREGRSI</sequence>
<feature type="cross-link" description="Glycyl lysine isopeptide (Lys-Gly) (interchain with G-Cter in SUMO2)" evidence="8">
    <location>
        <position position="250"/>
    </location>
</feature>
<feature type="binding site" evidence="7">
    <location>
        <begin position="252"/>
        <end position="253"/>
    </location>
    <ligand>
        <name>ATP</name>
        <dbReference type="ChEBI" id="CHEBI:30616"/>
    </ligand>
</feature>
<keyword evidence="1 10" id="KW-0723">Serine/threonine-protein kinase</keyword>
<accession>A0A3L6DR97</accession>
<dbReference type="Pfam" id="PF00069">
    <property type="entry name" value="Pkinase"/>
    <property type="match status" value="1"/>
</dbReference>
<dbReference type="PROSITE" id="PS50011">
    <property type="entry name" value="PROTEIN_KINASE_DOM"/>
    <property type="match status" value="1"/>
</dbReference>
<dbReference type="InterPro" id="IPR017441">
    <property type="entry name" value="Protein_kinase_ATP_BS"/>
</dbReference>
<dbReference type="FunFam" id="1.10.510.10:FF:000599">
    <property type="entry name" value="Serine/threonine-protein kinase Aurora-1"/>
    <property type="match status" value="1"/>
</dbReference>
<evidence type="ECO:0000256" key="4">
    <source>
        <dbReference type="ARBA" id="ARBA00022777"/>
    </source>
</evidence>
<keyword evidence="3 7" id="KW-0547">Nucleotide-binding</keyword>
<organism evidence="14 15">
    <name type="scientific">Zea mays</name>
    <name type="common">Maize</name>
    <dbReference type="NCBI Taxonomy" id="4577"/>
    <lineage>
        <taxon>Eukaryota</taxon>
        <taxon>Viridiplantae</taxon>
        <taxon>Streptophyta</taxon>
        <taxon>Embryophyta</taxon>
        <taxon>Tracheophyta</taxon>
        <taxon>Spermatophyta</taxon>
        <taxon>Magnoliopsida</taxon>
        <taxon>Liliopsida</taxon>
        <taxon>Poales</taxon>
        <taxon>Poaceae</taxon>
        <taxon>PACMAD clade</taxon>
        <taxon>Panicoideae</taxon>
        <taxon>Andropogonodae</taxon>
        <taxon>Andropogoneae</taxon>
        <taxon>Tripsacinae</taxon>
        <taxon>Zea</taxon>
    </lineage>
</organism>
<keyword evidence="5 7" id="KW-0067">ATP-binding</keyword>
<dbReference type="Gene3D" id="3.30.200.20">
    <property type="entry name" value="Phosphorylase Kinase, domain 1"/>
    <property type="match status" value="1"/>
</dbReference>
<evidence type="ECO:0000256" key="10">
    <source>
        <dbReference type="RuleBase" id="RU000304"/>
    </source>
</evidence>
<evidence type="ECO:0000256" key="9">
    <source>
        <dbReference type="PROSITE-ProRule" id="PRU10141"/>
    </source>
</evidence>
<keyword evidence="2 11" id="KW-0808">Transferase</keyword>
<dbReference type="Proteomes" id="UP000251960">
    <property type="component" value="Chromosome 8"/>
</dbReference>
<reference evidence="14 15" key="1">
    <citation type="journal article" date="2018" name="Nat. Genet.">
        <title>Extensive intraspecific gene order and gene structural variations between Mo17 and other maize genomes.</title>
        <authorList>
            <person name="Sun S."/>
            <person name="Zhou Y."/>
            <person name="Chen J."/>
            <person name="Shi J."/>
            <person name="Zhao H."/>
            <person name="Zhao H."/>
            <person name="Song W."/>
            <person name="Zhang M."/>
            <person name="Cui Y."/>
            <person name="Dong X."/>
            <person name="Liu H."/>
            <person name="Ma X."/>
            <person name="Jiao Y."/>
            <person name="Wang B."/>
            <person name="Wei X."/>
            <person name="Stein J.C."/>
            <person name="Glaubitz J.C."/>
            <person name="Lu F."/>
            <person name="Yu G."/>
            <person name="Liang C."/>
            <person name="Fengler K."/>
            <person name="Li B."/>
            <person name="Rafalski A."/>
            <person name="Schnable P.S."/>
            <person name="Ware D.H."/>
            <person name="Buckler E.S."/>
            <person name="Lai J."/>
        </authorList>
    </citation>
    <scope>NUCLEOTIDE SEQUENCE [LARGE SCALE GENOMIC DNA]</scope>
    <source>
        <strain evidence="15">cv. Missouri 17</strain>
        <tissue evidence="14">Seedling</tissue>
    </source>
</reference>
<feature type="region of interest" description="Disordered" evidence="12">
    <location>
        <begin position="50"/>
        <end position="74"/>
    </location>
</feature>
<dbReference type="InterPro" id="IPR030616">
    <property type="entry name" value="Aur-like"/>
</dbReference>
<dbReference type="InterPro" id="IPR000719">
    <property type="entry name" value="Prot_kinase_dom"/>
</dbReference>
<evidence type="ECO:0000256" key="2">
    <source>
        <dbReference type="ARBA" id="ARBA00022679"/>
    </source>
</evidence>
<feature type="binding site" evidence="7">
    <location>
        <position position="266"/>
    </location>
    <ligand>
        <name>ATP</name>
        <dbReference type="ChEBI" id="CHEBI:30616"/>
    </ligand>
</feature>
<feature type="binding site" evidence="7">
    <location>
        <position position="135"/>
    </location>
    <ligand>
        <name>ATP</name>
        <dbReference type="ChEBI" id="CHEBI:30616"/>
    </ligand>
</feature>
<dbReference type="PROSITE" id="PS00107">
    <property type="entry name" value="PROTEIN_KINASE_ATP"/>
    <property type="match status" value="1"/>
</dbReference>
<dbReference type="InterPro" id="IPR011009">
    <property type="entry name" value="Kinase-like_dom_sf"/>
</dbReference>
<evidence type="ECO:0000256" key="3">
    <source>
        <dbReference type="ARBA" id="ARBA00022741"/>
    </source>
</evidence>
<feature type="active site" description="Proton acceptor" evidence="6">
    <location>
        <position position="248"/>
    </location>
</feature>
<dbReference type="FunFam" id="3.30.200.20:FF:000042">
    <property type="entry name" value="Aurora kinase A"/>
    <property type="match status" value="1"/>
</dbReference>
<dbReference type="GO" id="GO:0005524">
    <property type="term" value="F:ATP binding"/>
    <property type="evidence" value="ECO:0007669"/>
    <property type="project" value="UniProtKB-UniRule"/>
</dbReference>
<dbReference type="Gene3D" id="1.10.510.10">
    <property type="entry name" value="Transferase(Phosphotransferase) domain 1"/>
    <property type="match status" value="1"/>
</dbReference>
<feature type="domain" description="Protein kinase" evidence="13">
    <location>
        <begin position="125"/>
        <end position="376"/>
    </location>
</feature>
<evidence type="ECO:0000256" key="11">
    <source>
        <dbReference type="RuleBase" id="RU367134"/>
    </source>
</evidence>
<evidence type="ECO:0000313" key="15">
    <source>
        <dbReference type="Proteomes" id="UP000251960"/>
    </source>
</evidence>
<evidence type="ECO:0000256" key="6">
    <source>
        <dbReference type="PIRSR" id="PIRSR630616-1"/>
    </source>
</evidence>
<dbReference type="PROSITE" id="PS00108">
    <property type="entry name" value="PROTEIN_KINASE_ST"/>
    <property type="match status" value="1"/>
</dbReference>
<evidence type="ECO:0000256" key="8">
    <source>
        <dbReference type="PIRSR" id="PIRSR630616-3"/>
    </source>
</evidence>
<evidence type="ECO:0000259" key="13">
    <source>
        <dbReference type="PROSITE" id="PS50011"/>
    </source>
</evidence>
<comment type="catalytic activity">
    <reaction evidence="11">
        <text>L-threonyl-[protein] + ATP = O-phospho-L-threonyl-[protein] + ADP + H(+)</text>
        <dbReference type="Rhea" id="RHEA:46608"/>
        <dbReference type="Rhea" id="RHEA-COMP:11060"/>
        <dbReference type="Rhea" id="RHEA-COMP:11605"/>
        <dbReference type="ChEBI" id="CHEBI:15378"/>
        <dbReference type="ChEBI" id="CHEBI:30013"/>
        <dbReference type="ChEBI" id="CHEBI:30616"/>
        <dbReference type="ChEBI" id="CHEBI:61977"/>
        <dbReference type="ChEBI" id="CHEBI:456216"/>
        <dbReference type="EC" id="2.7.11.1"/>
    </reaction>
</comment>
<evidence type="ECO:0000256" key="12">
    <source>
        <dbReference type="SAM" id="MobiDB-lite"/>
    </source>
</evidence>
<dbReference type="GO" id="GO:0004674">
    <property type="term" value="F:protein serine/threonine kinase activity"/>
    <property type="evidence" value="ECO:0007669"/>
    <property type="project" value="UniProtKB-KW"/>
</dbReference>
<comment type="caution">
    <text evidence="14">The sequence shown here is derived from an EMBL/GenBank/DDBJ whole genome shotgun (WGS) entry which is preliminary data.</text>
</comment>